<dbReference type="PROSITE" id="PS50026">
    <property type="entry name" value="EGF_3"/>
    <property type="match status" value="1"/>
</dbReference>
<dbReference type="AlphaFoldDB" id="A0AAD7TCN4"/>
<keyword evidence="4" id="KW-0106">Calcium</keyword>
<evidence type="ECO:0000256" key="6">
    <source>
        <dbReference type="ARBA" id="ARBA00023136"/>
    </source>
</evidence>
<evidence type="ECO:0008006" key="15">
    <source>
        <dbReference type="Google" id="ProtNLM"/>
    </source>
</evidence>
<dbReference type="EMBL" id="JAINUG010000003">
    <property type="protein sequence ID" value="KAJ8417858.1"/>
    <property type="molecule type" value="Genomic_DNA"/>
</dbReference>
<dbReference type="FunFam" id="4.10.900.10:FF:000007">
    <property type="entry name" value="Cadherin 22"/>
    <property type="match status" value="1"/>
</dbReference>
<dbReference type="PANTHER" id="PTHR24027:SF432">
    <property type="entry name" value="EGF-LIKE DOMAIN-CONTAINING PROTEIN"/>
    <property type="match status" value="1"/>
</dbReference>
<keyword evidence="7" id="KW-1015">Disulfide bond</keyword>
<evidence type="ECO:0000256" key="2">
    <source>
        <dbReference type="ARBA" id="ARBA00022692"/>
    </source>
</evidence>
<dbReference type="GO" id="GO:0008013">
    <property type="term" value="F:beta-catenin binding"/>
    <property type="evidence" value="ECO:0007669"/>
    <property type="project" value="TreeGrafter"/>
</dbReference>
<protein>
    <recommendedName>
        <fullName evidence="15">EGF-like domain-containing protein</fullName>
    </recommendedName>
</protein>
<evidence type="ECO:0000256" key="4">
    <source>
        <dbReference type="ARBA" id="ARBA00022837"/>
    </source>
</evidence>
<dbReference type="GO" id="GO:0016477">
    <property type="term" value="P:cell migration"/>
    <property type="evidence" value="ECO:0007669"/>
    <property type="project" value="TreeGrafter"/>
</dbReference>
<dbReference type="GO" id="GO:0045296">
    <property type="term" value="F:cadherin binding"/>
    <property type="evidence" value="ECO:0007669"/>
    <property type="project" value="TreeGrafter"/>
</dbReference>
<feature type="compositionally biased region" description="Basic and acidic residues" evidence="9">
    <location>
        <begin position="353"/>
        <end position="363"/>
    </location>
</feature>
<keyword evidence="3" id="KW-0677">Repeat</keyword>
<evidence type="ECO:0000256" key="8">
    <source>
        <dbReference type="RuleBase" id="RU004357"/>
    </source>
</evidence>
<keyword evidence="6 10" id="KW-0472">Membrane</keyword>
<dbReference type="GO" id="GO:0034332">
    <property type="term" value="P:adherens junction organization"/>
    <property type="evidence" value="ECO:0007669"/>
    <property type="project" value="TreeGrafter"/>
</dbReference>
<sequence length="383" mass="42400">MLGNTLPSSHNKSFQGCMQDLRLDNRYVPLDSQTREGVTLVSSQGVSAGCPSDSCRRNQCSPPFTCVDLWRIHECRCPSGHMVRENATGRFCIYTLCASRPCHRGTCVAQSRSNFTCECPQGYRGRRCEVTLAIYRDEVGLSFSSLFAICICFLALLVLLLGIFLWTRWRSYKGLKEGVYHVSAHHDGWEDIRENVLNYDEEGGGEEDQNAYDMAELQKSLQPSPAQSVQYSRSRGGQHHPHMQQDTTKSSTATTSSATTFASAAATTSIPSTLRRDVPPTMSPGQGPSQPLHQFRKSLSFSSQDLARYLCEIIRDADQHLDSAPFDSLQVFSTEGGGSLAGSLSSFSSCGPDDDKGQESLRDWGPRFEKLKALYERAESSDL</sequence>
<dbReference type="InterPro" id="IPR039808">
    <property type="entry name" value="Cadherin"/>
</dbReference>
<dbReference type="PROSITE" id="PS50025">
    <property type="entry name" value="LAM_G_DOMAIN"/>
    <property type="match status" value="1"/>
</dbReference>
<feature type="compositionally biased region" description="Low complexity" evidence="9">
    <location>
        <begin position="247"/>
        <end position="269"/>
    </location>
</feature>
<dbReference type="GO" id="GO:0000902">
    <property type="term" value="P:cell morphogenesis"/>
    <property type="evidence" value="ECO:0007669"/>
    <property type="project" value="TreeGrafter"/>
</dbReference>
<dbReference type="Gene3D" id="2.10.25.10">
    <property type="entry name" value="Laminin"/>
    <property type="match status" value="1"/>
</dbReference>
<dbReference type="InterPro" id="IPR000742">
    <property type="entry name" value="EGF"/>
</dbReference>
<dbReference type="PROSITE" id="PS01186">
    <property type="entry name" value="EGF_2"/>
    <property type="match status" value="1"/>
</dbReference>
<accession>A0AAD7TCN4</accession>
<proteinExistence type="predicted"/>
<evidence type="ECO:0000313" key="14">
    <source>
        <dbReference type="Proteomes" id="UP001221898"/>
    </source>
</evidence>
<evidence type="ECO:0000256" key="1">
    <source>
        <dbReference type="ARBA" id="ARBA00004251"/>
    </source>
</evidence>
<feature type="region of interest" description="Disordered" evidence="9">
    <location>
        <begin position="343"/>
        <end position="363"/>
    </location>
</feature>
<feature type="disulfide bond" evidence="7">
    <location>
        <begin position="119"/>
        <end position="128"/>
    </location>
</feature>
<dbReference type="CDD" id="cd00054">
    <property type="entry name" value="EGF_CA"/>
    <property type="match status" value="1"/>
</dbReference>
<dbReference type="GO" id="GO:0002009">
    <property type="term" value="P:morphogenesis of an epithelium"/>
    <property type="evidence" value="ECO:0007669"/>
    <property type="project" value="UniProtKB-ARBA"/>
</dbReference>
<dbReference type="PROSITE" id="PS00022">
    <property type="entry name" value="EGF_1"/>
    <property type="match status" value="1"/>
</dbReference>
<evidence type="ECO:0000256" key="10">
    <source>
        <dbReference type="SAM" id="Phobius"/>
    </source>
</evidence>
<feature type="compositionally biased region" description="Polar residues" evidence="9">
    <location>
        <begin position="223"/>
        <end position="235"/>
    </location>
</feature>
<dbReference type="InterPro" id="IPR027397">
    <property type="entry name" value="Catenin-bd_sf"/>
</dbReference>
<dbReference type="GO" id="GO:0044331">
    <property type="term" value="P:cell-cell adhesion mediated by cadherin"/>
    <property type="evidence" value="ECO:0007669"/>
    <property type="project" value="TreeGrafter"/>
</dbReference>
<organism evidence="13 14">
    <name type="scientific">Aldrovandia affinis</name>
    <dbReference type="NCBI Taxonomy" id="143900"/>
    <lineage>
        <taxon>Eukaryota</taxon>
        <taxon>Metazoa</taxon>
        <taxon>Chordata</taxon>
        <taxon>Craniata</taxon>
        <taxon>Vertebrata</taxon>
        <taxon>Euteleostomi</taxon>
        <taxon>Actinopterygii</taxon>
        <taxon>Neopterygii</taxon>
        <taxon>Teleostei</taxon>
        <taxon>Notacanthiformes</taxon>
        <taxon>Halosauridae</taxon>
        <taxon>Aldrovandia</taxon>
    </lineage>
</organism>
<comment type="caution">
    <text evidence="13">The sequence shown here is derived from an EMBL/GenBank/DDBJ whole genome shotgun (WGS) entry which is preliminary data.</text>
</comment>
<dbReference type="SUPFAM" id="SSF57196">
    <property type="entry name" value="EGF/Laminin"/>
    <property type="match status" value="1"/>
</dbReference>
<dbReference type="GO" id="GO:0016342">
    <property type="term" value="C:catenin complex"/>
    <property type="evidence" value="ECO:0007669"/>
    <property type="project" value="TreeGrafter"/>
</dbReference>
<comment type="caution">
    <text evidence="7">Lacks conserved residue(s) required for the propagation of feature annotation.</text>
</comment>
<dbReference type="SMART" id="SM00181">
    <property type="entry name" value="EGF"/>
    <property type="match status" value="2"/>
</dbReference>
<feature type="domain" description="Laminin G" evidence="11">
    <location>
        <begin position="1"/>
        <end position="50"/>
    </location>
</feature>
<name>A0AAD7TCN4_9TELE</name>
<dbReference type="Gene3D" id="4.10.900.10">
    <property type="entry name" value="TCF3-CBD (Catenin binding domain)"/>
    <property type="match status" value="1"/>
</dbReference>
<evidence type="ECO:0000259" key="12">
    <source>
        <dbReference type="PROSITE" id="PS50026"/>
    </source>
</evidence>
<gene>
    <name evidence="13" type="ORF">AAFF_G00227010</name>
</gene>
<keyword evidence="5 10" id="KW-1133">Transmembrane helix</keyword>
<dbReference type="GO" id="GO:0007156">
    <property type="term" value="P:homophilic cell adhesion via plasma membrane adhesion molecules"/>
    <property type="evidence" value="ECO:0007669"/>
    <property type="project" value="InterPro"/>
</dbReference>
<dbReference type="GO" id="GO:0005509">
    <property type="term" value="F:calcium ion binding"/>
    <property type="evidence" value="ECO:0007669"/>
    <property type="project" value="InterPro"/>
</dbReference>
<evidence type="ECO:0000313" key="13">
    <source>
        <dbReference type="EMBL" id="KAJ8417858.1"/>
    </source>
</evidence>
<evidence type="ECO:0000256" key="5">
    <source>
        <dbReference type="ARBA" id="ARBA00022989"/>
    </source>
</evidence>
<reference evidence="13" key="1">
    <citation type="journal article" date="2023" name="Science">
        <title>Genome structures resolve the early diversification of teleost fishes.</title>
        <authorList>
            <person name="Parey E."/>
            <person name="Louis A."/>
            <person name="Montfort J."/>
            <person name="Bouchez O."/>
            <person name="Roques C."/>
            <person name="Iampietro C."/>
            <person name="Lluch J."/>
            <person name="Castinel A."/>
            <person name="Donnadieu C."/>
            <person name="Desvignes T."/>
            <person name="Floi Bucao C."/>
            <person name="Jouanno E."/>
            <person name="Wen M."/>
            <person name="Mejri S."/>
            <person name="Dirks R."/>
            <person name="Jansen H."/>
            <person name="Henkel C."/>
            <person name="Chen W.J."/>
            <person name="Zahm M."/>
            <person name="Cabau C."/>
            <person name="Klopp C."/>
            <person name="Thompson A.W."/>
            <person name="Robinson-Rechavi M."/>
            <person name="Braasch I."/>
            <person name="Lecointre G."/>
            <person name="Bobe J."/>
            <person name="Postlethwait J.H."/>
            <person name="Berthelot C."/>
            <person name="Roest Crollius H."/>
            <person name="Guiguen Y."/>
        </authorList>
    </citation>
    <scope>NUCLEOTIDE SEQUENCE</scope>
    <source>
        <strain evidence="13">NC1722</strain>
    </source>
</reference>
<dbReference type="InterPro" id="IPR001791">
    <property type="entry name" value="Laminin_G"/>
</dbReference>
<evidence type="ECO:0000256" key="3">
    <source>
        <dbReference type="ARBA" id="ARBA00022737"/>
    </source>
</evidence>
<keyword evidence="14" id="KW-1185">Reference proteome</keyword>
<feature type="domain" description="EGF-like" evidence="12">
    <location>
        <begin position="93"/>
        <end position="129"/>
    </location>
</feature>
<keyword evidence="7" id="KW-0245">EGF-like domain</keyword>
<dbReference type="GO" id="GO:0007043">
    <property type="term" value="P:cell-cell junction assembly"/>
    <property type="evidence" value="ECO:0007669"/>
    <property type="project" value="TreeGrafter"/>
</dbReference>
<dbReference type="InterPro" id="IPR000233">
    <property type="entry name" value="Cadherin_Y-type_LIR"/>
</dbReference>
<feature type="transmembrane region" description="Helical" evidence="10">
    <location>
        <begin position="146"/>
        <end position="166"/>
    </location>
</feature>
<dbReference type="Pfam" id="PF00008">
    <property type="entry name" value="EGF"/>
    <property type="match status" value="1"/>
</dbReference>
<feature type="region of interest" description="Disordered" evidence="9">
    <location>
        <begin position="223"/>
        <end position="293"/>
    </location>
</feature>
<keyword evidence="2 10" id="KW-0812">Transmembrane</keyword>
<evidence type="ECO:0000256" key="9">
    <source>
        <dbReference type="SAM" id="MobiDB-lite"/>
    </source>
</evidence>
<evidence type="ECO:0000256" key="7">
    <source>
        <dbReference type="PROSITE-ProRule" id="PRU00076"/>
    </source>
</evidence>
<feature type="disulfide bond" evidence="7">
    <location>
        <begin position="97"/>
        <end position="107"/>
    </location>
</feature>
<dbReference type="GO" id="GO:0016339">
    <property type="term" value="P:calcium-dependent cell-cell adhesion via plasma membrane cell adhesion molecules"/>
    <property type="evidence" value="ECO:0007669"/>
    <property type="project" value="TreeGrafter"/>
</dbReference>
<dbReference type="PANTHER" id="PTHR24027">
    <property type="entry name" value="CADHERIN-23"/>
    <property type="match status" value="1"/>
</dbReference>
<feature type="compositionally biased region" description="Polar residues" evidence="9">
    <location>
        <begin position="283"/>
        <end position="293"/>
    </location>
</feature>
<dbReference type="GO" id="GO:0005912">
    <property type="term" value="C:adherens junction"/>
    <property type="evidence" value="ECO:0007669"/>
    <property type="project" value="TreeGrafter"/>
</dbReference>
<dbReference type="Pfam" id="PF01049">
    <property type="entry name" value="CADH_Y-type_LIR"/>
    <property type="match status" value="1"/>
</dbReference>
<comment type="subcellular location">
    <subcellularLocation>
        <location evidence="1">Cell membrane</location>
        <topology evidence="1">Single-pass type I membrane protein</topology>
    </subcellularLocation>
</comment>
<dbReference type="FunFam" id="2.10.25.10:FF:000765">
    <property type="entry name" value="neural-cadherin-like isoform X2"/>
    <property type="match status" value="1"/>
</dbReference>
<dbReference type="Proteomes" id="UP001221898">
    <property type="component" value="Unassembled WGS sequence"/>
</dbReference>
<comment type="function">
    <text evidence="8">Cadherins are calcium-dependent cell adhesion proteins.</text>
</comment>
<evidence type="ECO:0000259" key="11">
    <source>
        <dbReference type="PROSITE" id="PS50025"/>
    </source>
</evidence>